<dbReference type="NCBIfam" id="NF033590">
    <property type="entry name" value="transpos_IS4_3"/>
    <property type="match status" value="1"/>
</dbReference>
<proteinExistence type="predicted"/>
<comment type="caution">
    <text evidence="2">The sequence shown here is derived from an EMBL/GenBank/DDBJ whole genome shotgun (WGS) entry which is preliminary data.</text>
</comment>
<dbReference type="Gene3D" id="1.10.740.10">
    <property type="entry name" value="Transferase Inhibitor Protein From Tn5, Chain"/>
    <property type="match status" value="1"/>
</dbReference>
<dbReference type="PANTHER" id="PTHR37319:SF1">
    <property type="entry name" value="TRANSPOSASE TN5 DIMERISATION DOMAIN-CONTAINING PROTEIN"/>
    <property type="match status" value="1"/>
</dbReference>
<dbReference type="InterPro" id="IPR012337">
    <property type="entry name" value="RNaseH-like_sf"/>
</dbReference>
<organism evidence="2 3">
    <name type="scientific">Phormidium tenue FACHB-1050</name>
    <dbReference type="NCBI Taxonomy" id="2692857"/>
    <lineage>
        <taxon>Bacteria</taxon>
        <taxon>Bacillati</taxon>
        <taxon>Cyanobacteriota</taxon>
        <taxon>Cyanophyceae</taxon>
        <taxon>Oscillatoriophycideae</taxon>
        <taxon>Oscillatoriales</taxon>
        <taxon>Oscillatoriaceae</taxon>
        <taxon>Phormidium</taxon>
    </lineage>
</organism>
<dbReference type="Proteomes" id="UP000618445">
    <property type="component" value="Unassembled WGS sequence"/>
</dbReference>
<evidence type="ECO:0000313" key="2">
    <source>
        <dbReference type="EMBL" id="MBD2318789.1"/>
    </source>
</evidence>
<feature type="domain" description="Transposase IS4-like" evidence="1">
    <location>
        <begin position="181"/>
        <end position="291"/>
    </location>
</feature>
<dbReference type="SUPFAM" id="SSF53098">
    <property type="entry name" value="Ribonuclease H-like"/>
    <property type="match status" value="1"/>
</dbReference>
<dbReference type="InterPro" id="IPR014737">
    <property type="entry name" value="Transposase_Tn5-like_C"/>
</dbReference>
<dbReference type="Gene3D" id="3.90.350.10">
    <property type="entry name" value="Transposase Inhibitor Protein From Tn5, Chain A, domain 1"/>
    <property type="match status" value="1"/>
</dbReference>
<dbReference type="EMBL" id="JACJQY010000035">
    <property type="protein sequence ID" value="MBD2318789.1"/>
    <property type="molecule type" value="Genomic_DNA"/>
</dbReference>
<dbReference type="InterPro" id="IPR002559">
    <property type="entry name" value="Transposase_11"/>
</dbReference>
<keyword evidence="3" id="KW-1185">Reference proteome</keyword>
<protein>
    <submittedName>
        <fullName evidence="2">IS4 family transposase</fullName>
    </submittedName>
</protein>
<dbReference type="PANTHER" id="PTHR37319">
    <property type="entry name" value="TRANSPOSASE"/>
    <property type="match status" value="1"/>
</dbReference>
<gene>
    <name evidence="2" type="ORF">H6G05_18290</name>
</gene>
<name>A0ABR8CDI9_9CYAN</name>
<dbReference type="InterPro" id="IPR047768">
    <property type="entry name" value="Tn5p-like"/>
</dbReference>
<evidence type="ECO:0000259" key="1">
    <source>
        <dbReference type="Pfam" id="PF01609"/>
    </source>
</evidence>
<reference evidence="2 3" key="1">
    <citation type="journal article" date="2020" name="ISME J.">
        <title>Comparative genomics reveals insights into cyanobacterial evolution and habitat adaptation.</title>
        <authorList>
            <person name="Chen M.Y."/>
            <person name="Teng W.K."/>
            <person name="Zhao L."/>
            <person name="Hu C.X."/>
            <person name="Zhou Y.K."/>
            <person name="Han B.P."/>
            <person name="Song L.R."/>
            <person name="Shu W.S."/>
        </authorList>
    </citation>
    <scope>NUCLEOTIDE SEQUENCE [LARGE SCALE GENOMIC DNA]</scope>
    <source>
        <strain evidence="2 3">FACHB-1050</strain>
    </source>
</reference>
<dbReference type="Pfam" id="PF01609">
    <property type="entry name" value="DDE_Tnp_1"/>
    <property type="match status" value="1"/>
</dbReference>
<dbReference type="InterPro" id="IPR054836">
    <property type="entry name" value="Tn5_transposase"/>
</dbReference>
<accession>A0ABR8CDI9</accession>
<sequence>MIKPHCQMTSEAVEEQEEVLCIGDTTYLDYGKIKAKREGYGPTGNGGNGLILHSALAIAPEQGQVIGLLWQKLWNREPKAKPPQDETPEAKKQRLAIARKAARKRSFNDKESYRWVEAMSEVEHQVSSNTHVIHIFDREGDITEVFDQVRQLQHTGVLVRAAHDRSLGQNSERLWQKLESQPVRFEQEIKVPETGKRKARIAKLAVRFSKVQLRVPYRFDNRDPLTVYAVYATEIDCPEGETSLEWMLLTTEVVEELETAIKILRWYTYRWRVEDFHKIFKSGCQCERYRLAAEGMKTLLGFLSVCAVELLQITYLHRNQPDAPAVEILSPVQIQVLKARFPKSPPVLTVAWAIESIAFLGGYLEHRRKSPIGIQFLWRGWSNLRELCQGWLLAQIHT</sequence>
<evidence type="ECO:0000313" key="3">
    <source>
        <dbReference type="Proteomes" id="UP000618445"/>
    </source>
</evidence>